<keyword evidence="3" id="KW-1185">Reference proteome</keyword>
<proteinExistence type="predicted"/>
<dbReference type="InterPro" id="IPR011051">
    <property type="entry name" value="RmlC_Cupin_sf"/>
</dbReference>
<feature type="domain" description="Cupin type-2" evidence="1">
    <location>
        <begin position="45"/>
        <end position="99"/>
    </location>
</feature>
<dbReference type="EMBL" id="LJJB01000010">
    <property type="protein sequence ID" value="KQL46795.1"/>
    <property type="molecule type" value="Genomic_DNA"/>
</dbReference>
<accession>A0ABR5N838</accession>
<dbReference type="InterPro" id="IPR013096">
    <property type="entry name" value="Cupin_2"/>
</dbReference>
<dbReference type="RefSeq" id="WP_055745893.1">
    <property type="nucleotide sequence ID" value="NZ_LJJB01000010.1"/>
</dbReference>
<sequence>MSNLSRTVGNPHNGESVTFLKTTEETNGEYLLFRTDLPSNIGIFLHYHTELVESFEGVSGNLDLTVDGKTITLQKGDKAVAPLDKRHYFHNNTKEMVSFNVEIRPAGQFEAFVRCGYGLDTDGRSFYMPLLKQYLPKNILLLGTLFEMGAFYVPYLPLFLQKAIFGLLAKLSTWTGAAKTLEKYYIPSQEDQRISS</sequence>
<dbReference type="Pfam" id="PF07883">
    <property type="entry name" value="Cupin_2"/>
    <property type="match status" value="1"/>
</dbReference>
<dbReference type="SUPFAM" id="SSF51182">
    <property type="entry name" value="RmlC-like cupins"/>
    <property type="match status" value="1"/>
</dbReference>
<gene>
    <name evidence="2" type="ORF">AN963_18000</name>
</gene>
<reference evidence="2 3" key="1">
    <citation type="submission" date="2015-09" db="EMBL/GenBank/DDBJ databases">
        <title>Genome sequencing project for genomic taxonomy and phylogenomics of Bacillus-like bacteria.</title>
        <authorList>
            <person name="Liu B."/>
            <person name="Wang J."/>
            <person name="Zhu Y."/>
            <person name="Liu G."/>
            <person name="Chen Q."/>
            <person name="Chen Z."/>
            <person name="Lan J."/>
            <person name="Che J."/>
            <person name="Ge C."/>
            <person name="Shi H."/>
            <person name="Pan Z."/>
            <person name="Liu X."/>
        </authorList>
    </citation>
    <scope>NUCLEOTIDE SEQUENCE [LARGE SCALE GENOMIC DNA]</scope>
    <source>
        <strain evidence="2 3">DSM 8552</strain>
    </source>
</reference>
<evidence type="ECO:0000259" key="1">
    <source>
        <dbReference type="Pfam" id="PF07883"/>
    </source>
</evidence>
<protein>
    <submittedName>
        <fullName evidence="2">Mannose-6-phosphate isomerase</fullName>
    </submittedName>
</protein>
<name>A0ABR5N838_BRECH</name>
<organism evidence="2 3">
    <name type="scientific">Brevibacillus choshinensis</name>
    <dbReference type="NCBI Taxonomy" id="54911"/>
    <lineage>
        <taxon>Bacteria</taxon>
        <taxon>Bacillati</taxon>
        <taxon>Bacillota</taxon>
        <taxon>Bacilli</taxon>
        <taxon>Bacillales</taxon>
        <taxon>Paenibacillaceae</taxon>
        <taxon>Brevibacillus</taxon>
    </lineage>
</organism>
<evidence type="ECO:0000313" key="2">
    <source>
        <dbReference type="EMBL" id="KQL46795.1"/>
    </source>
</evidence>
<keyword evidence="2" id="KW-0413">Isomerase</keyword>
<evidence type="ECO:0000313" key="3">
    <source>
        <dbReference type="Proteomes" id="UP000051063"/>
    </source>
</evidence>
<dbReference type="InterPro" id="IPR053146">
    <property type="entry name" value="QDO-like"/>
</dbReference>
<dbReference type="PANTHER" id="PTHR36440">
    <property type="entry name" value="PUTATIVE (AFU_ORTHOLOGUE AFUA_8G07350)-RELATED"/>
    <property type="match status" value="1"/>
</dbReference>
<dbReference type="PANTHER" id="PTHR36440:SF1">
    <property type="entry name" value="PUTATIVE (AFU_ORTHOLOGUE AFUA_8G07350)-RELATED"/>
    <property type="match status" value="1"/>
</dbReference>
<dbReference type="Gene3D" id="2.60.120.10">
    <property type="entry name" value="Jelly Rolls"/>
    <property type="match status" value="1"/>
</dbReference>
<dbReference type="GO" id="GO:0016853">
    <property type="term" value="F:isomerase activity"/>
    <property type="evidence" value="ECO:0007669"/>
    <property type="project" value="UniProtKB-KW"/>
</dbReference>
<dbReference type="InterPro" id="IPR014710">
    <property type="entry name" value="RmlC-like_jellyroll"/>
</dbReference>
<dbReference type="Proteomes" id="UP000051063">
    <property type="component" value="Unassembled WGS sequence"/>
</dbReference>
<comment type="caution">
    <text evidence="2">The sequence shown here is derived from an EMBL/GenBank/DDBJ whole genome shotgun (WGS) entry which is preliminary data.</text>
</comment>